<dbReference type="OrthoDB" id="10059177at2759"/>
<dbReference type="PANTHER" id="PTHR12345:SF3">
    <property type="entry name" value="PDZ DOMAIN-CONTAINING PROTEIN"/>
    <property type="match status" value="1"/>
</dbReference>
<dbReference type="GeneID" id="113201817"/>
<dbReference type="SMART" id="SM00228">
    <property type="entry name" value="PDZ"/>
    <property type="match status" value="2"/>
</dbReference>
<reference evidence="5" key="2">
    <citation type="submission" date="2025-08" db="UniProtKB">
        <authorList>
            <consortium name="RefSeq"/>
        </authorList>
    </citation>
    <scope>IDENTIFICATION</scope>
    <source>
        <tissue evidence="5">Whole organism</tissue>
    </source>
</reference>
<feature type="region of interest" description="Disordered" evidence="2">
    <location>
        <begin position="101"/>
        <end position="123"/>
    </location>
</feature>
<proteinExistence type="predicted"/>
<dbReference type="PANTHER" id="PTHR12345">
    <property type="entry name" value="SYNTENIN RELATED"/>
    <property type="match status" value="1"/>
</dbReference>
<dbReference type="RefSeq" id="XP_052128598.1">
    <property type="nucleotide sequence ID" value="XM_052272638.1"/>
</dbReference>
<evidence type="ECO:0000259" key="3">
    <source>
        <dbReference type="PROSITE" id="PS50106"/>
    </source>
</evidence>
<accession>A0A9C6X3R2</accession>
<dbReference type="GO" id="GO:0005737">
    <property type="term" value="C:cytoplasm"/>
    <property type="evidence" value="ECO:0007669"/>
    <property type="project" value="TreeGrafter"/>
</dbReference>
<dbReference type="InterPro" id="IPR051230">
    <property type="entry name" value="APP-Binding"/>
</dbReference>
<feature type="domain" description="PDZ" evidence="3">
    <location>
        <begin position="308"/>
        <end position="387"/>
    </location>
</feature>
<feature type="compositionally biased region" description="Polar residues" evidence="2">
    <location>
        <begin position="104"/>
        <end position="114"/>
    </location>
</feature>
<dbReference type="Gene3D" id="2.30.42.10">
    <property type="match status" value="2"/>
</dbReference>
<evidence type="ECO:0000256" key="2">
    <source>
        <dbReference type="SAM" id="MobiDB-lite"/>
    </source>
</evidence>
<dbReference type="FunFam" id="2.30.42.10:FF:000043">
    <property type="entry name" value="Syntenin-1 isoform X1"/>
    <property type="match status" value="1"/>
</dbReference>
<gene>
    <name evidence="5" type="primary">LOC113201817</name>
</gene>
<keyword evidence="1" id="KW-0677">Repeat</keyword>
<dbReference type="CDD" id="cd06794">
    <property type="entry name" value="PDZ2_syntenin-like"/>
    <property type="match status" value="1"/>
</dbReference>
<evidence type="ECO:0000256" key="1">
    <source>
        <dbReference type="ARBA" id="ARBA00022737"/>
    </source>
</evidence>
<evidence type="ECO:0000313" key="4">
    <source>
        <dbReference type="Proteomes" id="UP000504606"/>
    </source>
</evidence>
<dbReference type="Proteomes" id="UP000504606">
    <property type="component" value="Unplaced"/>
</dbReference>
<sequence>MSNAGNAIPSTRSTLQGKVIQSQSREIVANVFAFMKREAEFGQQIPLRCVTKRVIAATGVSERSIRRIQREAEVVYSGQAPSFVSPRTKKKRLKQVNRACLLQDSGNNQSQSNKLGVKKDSKLSEEGDLKKTIDKMLYPSLEDLKVDQLARAQRPHDAAEAFMQQQRNVGISSNPIPYTTAGSVPLYPSMNAHSQNQSLMTNVAPPAYSLTPSAPSVAATPVHSHQNTSLRQYHSSVYPTLNDYMGLDLSPEMIAQNMPEYGSSPVVTSTQLQPASATISSSRGGMVAPISGQSLGLQRAQVTHGIREMIVCKDAEGKVGLRVQTVNSGVFVCVVVKGSPAAMAGLRFGDQILQVNGIIVAGYTMDQVHKLFKDSPINGISVVVRDRPFERTVTLQKNSTGHVGFHFKDGKIVGLVQDSSAARNGLLTDHHVLEVNGQNVVGIPDKDITSVINEGGPTITVTIIPSFVFDHMVKKMSSSLLKTAMDHSIPNV</sequence>
<dbReference type="InterPro" id="IPR001478">
    <property type="entry name" value="PDZ"/>
</dbReference>
<name>A0A9C6X3R2_FRAOC</name>
<dbReference type="Pfam" id="PF17820">
    <property type="entry name" value="PDZ_6"/>
    <property type="match status" value="1"/>
</dbReference>
<dbReference type="SUPFAM" id="SSF50156">
    <property type="entry name" value="PDZ domain-like"/>
    <property type="match status" value="2"/>
</dbReference>
<evidence type="ECO:0000313" key="5">
    <source>
        <dbReference type="RefSeq" id="XP_052128598.1"/>
    </source>
</evidence>
<dbReference type="KEGG" id="foc:113201817"/>
<protein>
    <submittedName>
        <fullName evidence="5">Syntenin-1</fullName>
    </submittedName>
</protein>
<dbReference type="InterPro" id="IPR041489">
    <property type="entry name" value="PDZ_6"/>
</dbReference>
<dbReference type="CDD" id="cd06721">
    <property type="entry name" value="PDZ1_syntenin-like"/>
    <property type="match status" value="1"/>
</dbReference>
<dbReference type="AlphaFoldDB" id="A0A9C6X3R2"/>
<reference evidence="5" key="1">
    <citation type="journal article" date="2018" name="Proc. Natl. Acad. Sci. U.S.A.">
        <title>Phylogenomics and the evolution of hemipteroid insects.</title>
        <authorList>
            <person name="Johnson K.P."/>
            <person name="Dietrich C.H."/>
            <person name="Friedrich F."/>
            <person name="Beutel R.G."/>
            <person name="Wipfler B."/>
            <person name="Peters R.S."/>
            <person name="Allen J.M."/>
            <person name="Petersen M."/>
            <person name="Donath A."/>
            <person name="Walden K.K."/>
            <person name="Kozlov A.M."/>
            <person name="Podsiadlowski L."/>
            <person name="Mayer C."/>
            <person name="Meusemann K."/>
            <person name="Vasilikopoulos A."/>
            <person name="Waterhouse R.M."/>
            <person name="Cameron S.L."/>
            <person name="Weirauch C."/>
            <person name="Swanson D.R."/>
            <person name="Percy D.M."/>
            <person name="Hardy N.B."/>
            <person name="Terry I."/>
            <person name="Liu S."/>
            <person name="Zhou X."/>
            <person name="Misof B."/>
            <person name="Robertson H.M."/>
            <person name="Yoshizawa K."/>
        </authorList>
    </citation>
    <scope>NUCLEOTIDE SEQUENCE</scope>
    <source>
        <tissue evidence="5">Whole organism</tissue>
    </source>
</reference>
<dbReference type="GO" id="GO:0005886">
    <property type="term" value="C:plasma membrane"/>
    <property type="evidence" value="ECO:0007669"/>
    <property type="project" value="TreeGrafter"/>
</dbReference>
<dbReference type="PROSITE" id="PS50106">
    <property type="entry name" value="PDZ"/>
    <property type="match status" value="2"/>
</dbReference>
<feature type="domain" description="PDZ" evidence="3">
    <location>
        <begin position="392"/>
        <end position="467"/>
    </location>
</feature>
<dbReference type="InterPro" id="IPR036034">
    <property type="entry name" value="PDZ_sf"/>
</dbReference>
<keyword evidence="4" id="KW-1185">Reference proteome</keyword>
<organism evidence="4 5">
    <name type="scientific">Frankliniella occidentalis</name>
    <name type="common">Western flower thrips</name>
    <name type="synonym">Euthrips occidentalis</name>
    <dbReference type="NCBI Taxonomy" id="133901"/>
    <lineage>
        <taxon>Eukaryota</taxon>
        <taxon>Metazoa</taxon>
        <taxon>Ecdysozoa</taxon>
        <taxon>Arthropoda</taxon>
        <taxon>Hexapoda</taxon>
        <taxon>Insecta</taxon>
        <taxon>Pterygota</taxon>
        <taxon>Neoptera</taxon>
        <taxon>Paraneoptera</taxon>
        <taxon>Thysanoptera</taxon>
        <taxon>Terebrantia</taxon>
        <taxon>Thripoidea</taxon>
        <taxon>Thripidae</taxon>
        <taxon>Frankliniella</taxon>
    </lineage>
</organism>